<dbReference type="Proteomes" id="UP000230709">
    <property type="component" value="Chromosome"/>
</dbReference>
<dbReference type="AlphaFoldDB" id="A0A2D2D3V9"/>
<dbReference type="KEGG" id="mtw:CQW49_18695"/>
<reference evidence="2" key="1">
    <citation type="submission" date="2017-10" db="EMBL/GenBank/DDBJ databases">
        <title>Completed PacBio SMRT sequence of Methylosinus trichosporium OB3b reveals presence of a third large plasmid.</title>
        <authorList>
            <person name="Charles T.C."/>
            <person name="Lynch M.D.J."/>
            <person name="Heil J.R."/>
            <person name="Cheng J."/>
        </authorList>
    </citation>
    <scope>NUCLEOTIDE SEQUENCE [LARGE SCALE GENOMIC DNA]</scope>
    <source>
        <strain evidence="2">OB3b</strain>
    </source>
</reference>
<evidence type="ECO:0008006" key="3">
    <source>
        <dbReference type="Google" id="ProtNLM"/>
    </source>
</evidence>
<keyword evidence="2" id="KW-1185">Reference proteome</keyword>
<dbReference type="EMBL" id="CP023737">
    <property type="protein sequence ID" value="ATQ69682.1"/>
    <property type="molecule type" value="Genomic_DNA"/>
</dbReference>
<proteinExistence type="predicted"/>
<gene>
    <name evidence="1" type="ORF">CQW49_18695</name>
</gene>
<sequence length="406" mass="45037">MVNSMRVDDASVQRNALPIGLAKLTRLAFAGVDLGRIAGRLRGMCERDPSHAGALMDLSVIDQLNGDVVIGLERQALALSQQRVFHSTCCGANPRLRVLAFFAAADIGANTPLEFLLEGSDIALTMAYALPGRALPHDLPDHDLAFVAIAATPSNRRLLADLEERLRFWPAPVVNLPARVSMLEPDDLGDHLRDVPGLRTPLFERRRRDQLAAPGDSCFPLVVKPVAPAEWEPEKIDGPDALGALLARRHDPQFRVAPFIDCRGADDRYRKIRVIFVDRRAYACHLAVSDGWNASHVDARMQADAASRAEEEQFFATFDTEFAIRHAQTFDALIDRVGLAYFGVDCAETLSGELAVFRADHTLLVHDMDPVDVFPYRPSQMRKMFDAFSGYLYQAAGRSRAERRRP</sequence>
<name>A0A2D2D3V9_METT3</name>
<organism evidence="1 2">
    <name type="scientific">Methylosinus trichosporium (strain ATCC 35070 / NCIMB 11131 / UNIQEM 75 / OB3b)</name>
    <dbReference type="NCBI Taxonomy" id="595536"/>
    <lineage>
        <taxon>Bacteria</taxon>
        <taxon>Pseudomonadati</taxon>
        <taxon>Pseudomonadota</taxon>
        <taxon>Alphaproteobacteria</taxon>
        <taxon>Hyphomicrobiales</taxon>
        <taxon>Methylocystaceae</taxon>
        <taxon>Methylosinus</taxon>
    </lineage>
</organism>
<dbReference type="STRING" id="595536.GCA_000178815_01449"/>
<evidence type="ECO:0000313" key="2">
    <source>
        <dbReference type="Proteomes" id="UP000230709"/>
    </source>
</evidence>
<accession>A0A2D2D3V9</accession>
<evidence type="ECO:0000313" key="1">
    <source>
        <dbReference type="EMBL" id="ATQ69682.1"/>
    </source>
</evidence>
<protein>
    <recommendedName>
        <fullName evidence="3">RimK family alpha-L-glutamate ligase</fullName>
    </recommendedName>
</protein>